<dbReference type="SMART" id="SM00973">
    <property type="entry name" value="Sec63"/>
    <property type="match status" value="1"/>
</dbReference>
<dbReference type="GO" id="GO:0006620">
    <property type="term" value="P:post-translational protein targeting to endoplasmic reticulum membrane"/>
    <property type="evidence" value="ECO:0007669"/>
    <property type="project" value="TreeGrafter"/>
</dbReference>
<dbReference type="AlphaFoldDB" id="G7E688"/>
<keyword evidence="5" id="KW-0653">Protein transport</keyword>
<dbReference type="GO" id="GO:0006614">
    <property type="term" value="P:SRP-dependent cotranslational protein targeting to membrane"/>
    <property type="evidence" value="ECO:0007669"/>
    <property type="project" value="TreeGrafter"/>
</dbReference>
<dbReference type="STRING" id="764103.G7E688"/>
<evidence type="ECO:0000256" key="6">
    <source>
        <dbReference type="ARBA" id="ARBA00022989"/>
    </source>
</evidence>
<dbReference type="GO" id="GO:0003723">
    <property type="term" value="F:RNA binding"/>
    <property type="evidence" value="ECO:0007669"/>
    <property type="project" value="TreeGrafter"/>
</dbReference>
<evidence type="ECO:0000256" key="7">
    <source>
        <dbReference type="ARBA" id="ARBA00023136"/>
    </source>
</evidence>
<evidence type="ECO:0000313" key="13">
    <source>
        <dbReference type="Proteomes" id="UP000009131"/>
    </source>
</evidence>
<keyword evidence="6 10" id="KW-1133">Transmembrane helix</keyword>
<feature type="compositionally biased region" description="Acidic residues" evidence="9">
    <location>
        <begin position="603"/>
        <end position="617"/>
    </location>
</feature>
<evidence type="ECO:0000259" key="11">
    <source>
        <dbReference type="PROSITE" id="PS50076"/>
    </source>
</evidence>
<dbReference type="InterPro" id="IPR035892">
    <property type="entry name" value="C2_domain_sf"/>
</dbReference>
<accession>G7E688</accession>
<keyword evidence="3 10" id="KW-0812">Transmembrane</keyword>
<evidence type="ECO:0000256" key="4">
    <source>
        <dbReference type="ARBA" id="ARBA00022824"/>
    </source>
</evidence>
<comment type="caution">
    <text evidence="12">The sequence shown here is derived from an EMBL/GenBank/DDBJ whole genome shotgun (WGS) entry which is preliminary data.</text>
</comment>
<evidence type="ECO:0000256" key="2">
    <source>
        <dbReference type="ARBA" id="ARBA00022448"/>
    </source>
</evidence>
<evidence type="ECO:0000256" key="5">
    <source>
        <dbReference type="ARBA" id="ARBA00022927"/>
    </source>
</evidence>
<reference evidence="12 13" key="2">
    <citation type="journal article" date="2012" name="Open Biol.">
        <title>Characteristics of nucleosomes and linker DNA regions on the genome of the basidiomycete Mixia osmundae revealed by mono- and dinucleosome mapping.</title>
        <authorList>
            <person name="Nishida H."/>
            <person name="Kondo S."/>
            <person name="Matsumoto T."/>
            <person name="Suzuki Y."/>
            <person name="Yoshikawa H."/>
            <person name="Taylor T.D."/>
            <person name="Sugiyama J."/>
        </authorList>
    </citation>
    <scope>NUCLEOTIDE SEQUENCE [LARGE SCALE GENOMIC DNA]</scope>
    <source>
        <strain evidence="13">CBS 9802 / IAM 14324 / JCM 22182 / KY 12970</strain>
    </source>
</reference>
<dbReference type="InterPro" id="IPR014756">
    <property type="entry name" value="Ig_E-set"/>
</dbReference>
<feature type="transmembrane region" description="Helical" evidence="10">
    <location>
        <begin position="12"/>
        <end position="30"/>
    </location>
</feature>
<dbReference type="RefSeq" id="XP_014569140.1">
    <property type="nucleotide sequence ID" value="XM_014713654.1"/>
</dbReference>
<name>G7E688_MIXOS</name>
<dbReference type="SUPFAM" id="SSF46565">
    <property type="entry name" value="Chaperone J-domain"/>
    <property type="match status" value="1"/>
</dbReference>
<dbReference type="Gene3D" id="2.60.40.150">
    <property type="entry name" value="C2 domain"/>
    <property type="match status" value="1"/>
</dbReference>
<keyword evidence="7 10" id="KW-0472">Membrane</keyword>
<dbReference type="Pfam" id="PF02889">
    <property type="entry name" value="Sec63"/>
    <property type="match status" value="1"/>
</dbReference>
<dbReference type="SUPFAM" id="SSF81296">
    <property type="entry name" value="E set domains"/>
    <property type="match status" value="1"/>
</dbReference>
<keyword evidence="4" id="KW-0256">Endoplasmic reticulum</keyword>
<evidence type="ECO:0000256" key="9">
    <source>
        <dbReference type="SAM" id="MobiDB-lite"/>
    </source>
</evidence>
<dbReference type="Pfam" id="PF00226">
    <property type="entry name" value="DnaJ"/>
    <property type="match status" value="1"/>
</dbReference>
<dbReference type="Gene3D" id="1.10.287.110">
    <property type="entry name" value="DnaJ domain"/>
    <property type="match status" value="1"/>
</dbReference>
<reference evidence="12 13" key="1">
    <citation type="journal article" date="2011" name="J. Gen. Appl. Microbiol.">
        <title>Draft genome sequencing of the enigmatic basidiomycete Mixia osmundae.</title>
        <authorList>
            <person name="Nishida H."/>
            <person name="Nagatsuka Y."/>
            <person name="Sugiyama J."/>
        </authorList>
    </citation>
    <scope>NUCLEOTIDE SEQUENCE [LARGE SCALE GENOMIC DNA]</scope>
    <source>
        <strain evidence="13">CBS 9802 / IAM 14324 / JCM 22182 / KY 12970</strain>
    </source>
</reference>
<evidence type="ECO:0000256" key="1">
    <source>
        <dbReference type="ARBA" id="ARBA00004477"/>
    </source>
</evidence>
<dbReference type="Gene3D" id="1.10.3380.10">
    <property type="entry name" value="Sec63 N-terminal domain-like domain"/>
    <property type="match status" value="1"/>
</dbReference>
<dbReference type="PANTHER" id="PTHR24075">
    <property type="entry name" value="SEC63 DOMAIN-CONTAINING"/>
    <property type="match status" value="1"/>
</dbReference>
<protein>
    <recommendedName>
        <fullName evidence="11">J domain-containing protein</fullName>
    </recommendedName>
</protein>
<keyword evidence="13" id="KW-1185">Reference proteome</keyword>
<dbReference type="InParanoid" id="G7E688"/>
<dbReference type="InterPro" id="IPR004179">
    <property type="entry name" value="Sec63-dom"/>
</dbReference>
<dbReference type="EMBL" id="BABT02000150">
    <property type="protein sequence ID" value="GAA98348.1"/>
    <property type="molecule type" value="Genomic_DNA"/>
</dbReference>
<dbReference type="Proteomes" id="UP000009131">
    <property type="component" value="Unassembled WGS sequence"/>
</dbReference>
<evidence type="ECO:0000256" key="3">
    <source>
        <dbReference type="ARBA" id="ARBA00022692"/>
    </source>
</evidence>
<dbReference type="OMA" id="RAILHAH"/>
<evidence type="ECO:0000256" key="10">
    <source>
        <dbReference type="SAM" id="Phobius"/>
    </source>
</evidence>
<sequence length="666" mass="73866">MAAYQYDETGQFGFVIVAFLAIILLPWSYITLKSLTAATTATKTAPPCAGWLDKDESIKRSTNGRQGAQKPLPWKTLILLSTGWLVLAYYGQRVAKIGPNAAIYDPFAILGISTSLGEKEIKRHYKRMTLKFHPDKIKLSENQTKEQADEHFVNITKAYKALTDETIRKNFELYGHPDGKQEFSMGIALPKWVVESHNSGYVIGIYALLFGIALPYFVGRWWYGSRKYTKDQILNSTAATVFTNLKEDSSFSDLLELLASSDEFNGLKQTDSGEYSNVETQIRVLLKARGRDLSSNALLRKTRAMRAAVLLYAHLFRVSIKDAKLLQERNETVLLAHQLTTALSNVATAYSWLHTLSLVISVQQRLMQAIHPTLPSLLQAPGLTISGAEAAARAGIRTMKDLALAGDKGKEVLKDLEPRDAQRAIAIAQHWPYLEIESAQFKVTGEKVITPGCIVALVLKLRLVYPHKPSENDVEKVSTQGQMTETVKEGEMEINELIGRKAKGADGEEPTPFACAPLFPRHRKPTWSVFVGDQKLAKIFVLPARYTDIGANSTRTIRHTFQAPPAAGMFTFQAYVKSDSYIGTDVQKDMKMEVIPFEALDDLDDADDDISEPDEDTFAGQMAQMKGKPVKRIPAAQDDDDDDDTSDDSSDDSDDSSDSSDSSDSD</sequence>
<feature type="transmembrane region" description="Helical" evidence="10">
    <location>
        <begin position="201"/>
        <end position="223"/>
    </location>
</feature>
<proteinExistence type="predicted"/>
<comment type="subcellular location">
    <subcellularLocation>
        <location evidence="1">Endoplasmic reticulum membrane</location>
        <topology evidence="1">Multi-pass membrane protein</topology>
    </subcellularLocation>
</comment>
<dbReference type="FunFam" id="1.10.287.110:FF:000039">
    <property type="entry name" value="Protein translocation complex component (Npl1)"/>
    <property type="match status" value="1"/>
</dbReference>
<dbReference type="PANTHER" id="PTHR24075:SF0">
    <property type="entry name" value="TRANSLOCATION PROTEIN SEC63 HOMOLOG"/>
    <property type="match status" value="1"/>
</dbReference>
<dbReference type="SUPFAM" id="SSF158702">
    <property type="entry name" value="Sec63 N-terminal domain-like"/>
    <property type="match status" value="1"/>
</dbReference>
<keyword evidence="2" id="KW-0813">Transport</keyword>
<dbReference type="InterPro" id="IPR001623">
    <property type="entry name" value="DnaJ_domain"/>
</dbReference>
<dbReference type="OrthoDB" id="1734229at2759"/>
<dbReference type="InterPro" id="IPR036869">
    <property type="entry name" value="J_dom_sf"/>
</dbReference>
<dbReference type="GO" id="GO:0008320">
    <property type="term" value="F:protein transmembrane transporter activity"/>
    <property type="evidence" value="ECO:0007669"/>
    <property type="project" value="TreeGrafter"/>
</dbReference>
<feature type="domain" description="J" evidence="11">
    <location>
        <begin position="105"/>
        <end position="175"/>
    </location>
</feature>
<gene>
    <name evidence="12" type="primary">Mo05034</name>
    <name evidence="12" type="ORF">E5Q_05034</name>
</gene>
<organism evidence="12 13">
    <name type="scientific">Mixia osmundae (strain CBS 9802 / IAM 14324 / JCM 22182 / KY 12970)</name>
    <dbReference type="NCBI Taxonomy" id="764103"/>
    <lineage>
        <taxon>Eukaryota</taxon>
        <taxon>Fungi</taxon>
        <taxon>Dikarya</taxon>
        <taxon>Basidiomycota</taxon>
        <taxon>Pucciniomycotina</taxon>
        <taxon>Mixiomycetes</taxon>
        <taxon>Mixiales</taxon>
        <taxon>Mixiaceae</taxon>
        <taxon>Mixia</taxon>
    </lineage>
</organism>
<dbReference type="PRINTS" id="PR00625">
    <property type="entry name" value="JDOMAIN"/>
</dbReference>
<evidence type="ECO:0000256" key="8">
    <source>
        <dbReference type="ARBA" id="ARBA00023186"/>
    </source>
</evidence>
<dbReference type="GO" id="GO:0031207">
    <property type="term" value="C:Sec62/Sec63 complex"/>
    <property type="evidence" value="ECO:0007669"/>
    <property type="project" value="TreeGrafter"/>
</dbReference>
<feature type="compositionally biased region" description="Acidic residues" evidence="9">
    <location>
        <begin position="637"/>
        <end position="666"/>
    </location>
</feature>
<dbReference type="SMART" id="SM00271">
    <property type="entry name" value="DnaJ"/>
    <property type="match status" value="1"/>
</dbReference>
<feature type="region of interest" description="Disordered" evidence="9">
    <location>
        <begin position="603"/>
        <end position="666"/>
    </location>
</feature>
<keyword evidence="8" id="KW-0143">Chaperone</keyword>
<dbReference type="eggNOG" id="KOG0721">
    <property type="taxonomic scope" value="Eukaryota"/>
</dbReference>
<dbReference type="PROSITE" id="PS50076">
    <property type="entry name" value="DNAJ_2"/>
    <property type="match status" value="1"/>
</dbReference>
<dbReference type="FunCoup" id="G7E688">
    <property type="interactions" value="506"/>
</dbReference>
<evidence type="ECO:0000313" key="12">
    <source>
        <dbReference type="EMBL" id="GAA98348.1"/>
    </source>
</evidence>
<dbReference type="CDD" id="cd06257">
    <property type="entry name" value="DnaJ"/>
    <property type="match status" value="1"/>
</dbReference>
<dbReference type="HOGENOM" id="CLU_014210_0_0_1"/>